<dbReference type="Pfam" id="PF02875">
    <property type="entry name" value="Mur_ligase_C"/>
    <property type="match status" value="1"/>
</dbReference>
<evidence type="ECO:0000259" key="12">
    <source>
        <dbReference type="Pfam" id="PF01225"/>
    </source>
</evidence>
<dbReference type="Proteomes" id="UP000681162">
    <property type="component" value="Unassembled WGS sequence"/>
</dbReference>
<dbReference type="InterPro" id="IPR051046">
    <property type="entry name" value="MurCDEF_CellWall_CoF430Synth"/>
</dbReference>
<comment type="function">
    <text evidence="10 11">Involved in cell wall formation. Catalyzes the final step in the synthesis of UDP-N-acetylmuramoyl-pentapeptide, the precursor of murein.</text>
</comment>
<dbReference type="SUPFAM" id="SSF53623">
    <property type="entry name" value="MurD-like peptide ligases, catalytic domain"/>
    <property type="match status" value="1"/>
</dbReference>
<feature type="binding site" evidence="10">
    <location>
        <begin position="111"/>
        <end position="117"/>
    </location>
    <ligand>
        <name>ATP</name>
        <dbReference type="ChEBI" id="CHEBI:30616"/>
    </ligand>
</feature>
<evidence type="ECO:0000313" key="15">
    <source>
        <dbReference type="EMBL" id="GIO39157.1"/>
    </source>
</evidence>
<comment type="pathway">
    <text evidence="10 11">Cell wall biogenesis; peptidoglycan biosynthesis.</text>
</comment>
<dbReference type="Pfam" id="PF08245">
    <property type="entry name" value="Mur_ligase_M"/>
    <property type="match status" value="1"/>
</dbReference>
<gene>
    <name evidence="10 15" type="primary">murF</name>
    <name evidence="15" type="ORF">J41TS12_40180</name>
</gene>
<dbReference type="GO" id="GO:0008360">
    <property type="term" value="P:regulation of cell shape"/>
    <property type="evidence" value="ECO:0007669"/>
    <property type="project" value="UniProtKB-KW"/>
</dbReference>
<dbReference type="Gene3D" id="3.40.1390.10">
    <property type="entry name" value="MurE/MurF, N-terminal domain"/>
    <property type="match status" value="1"/>
</dbReference>
<evidence type="ECO:0000256" key="10">
    <source>
        <dbReference type="HAMAP-Rule" id="MF_02019"/>
    </source>
</evidence>
<dbReference type="InterPro" id="IPR004101">
    <property type="entry name" value="Mur_ligase_C"/>
</dbReference>
<proteinExistence type="inferred from homology"/>
<dbReference type="GO" id="GO:0005524">
    <property type="term" value="F:ATP binding"/>
    <property type="evidence" value="ECO:0007669"/>
    <property type="project" value="UniProtKB-UniRule"/>
</dbReference>
<evidence type="ECO:0000256" key="3">
    <source>
        <dbReference type="ARBA" id="ARBA00022618"/>
    </source>
</evidence>
<keyword evidence="2 10" id="KW-0436">Ligase</keyword>
<keyword evidence="16" id="KW-1185">Reference proteome</keyword>
<keyword evidence="7 10" id="KW-0573">Peptidoglycan synthesis</keyword>
<dbReference type="GO" id="GO:0009252">
    <property type="term" value="P:peptidoglycan biosynthetic process"/>
    <property type="evidence" value="ECO:0007669"/>
    <property type="project" value="UniProtKB-UniRule"/>
</dbReference>
<organism evidence="15 16">
    <name type="scientific">Paenibacillus antibioticophila</name>
    <dbReference type="NCBI Taxonomy" id="1274374"/>
    <lineage>
        <taxon>Bacteria</taxon>
        <taxon>Bacillati</taxon>
        <taxon>Bacillota</taxon>
        <taxon>Bacilli</taxon>
        <taxon>Bacillales</taxon>
        <taxon>Paenibacillaceae</taxon>
        <taxon>Paenibacillus</taxon>
    </lineage>
</organism>
<keyword evidence="4 10" id="KW-0547">Nucleotide-binding</keyword>
<keyword evidence="6 10" id="KW-0133">Cell shape</keyword>
<dbReference type="Gene3D" id="3.90.190.20">
    <property type="entry name" value="Mur ligase, C-terminal domain"/>
    <property type="match status" value="1"/>
</dbReference>
<dbReference type="SUPFAM" id="SSF63418">
    <property type="entry name" value="MurE/MurF N-terminal domain"/>
    <property type="match status" value="1"/>
</dbReference>
<dbReference type="InterPro" id="IPR005863">
    <property type="entry name" value="UDP-N-AcMur_synth"/>
</dbReference>
<dbReference type="Pfam" id="PF01225">
    <property type="entry name" value="Mur_ligase"/>
    <property type="match status" value="1"/>
</dbReference>
<dbReference type="GO" id="GO:0071555">
    <property type="term" value="P:cell wall organization"/>
    <property type="evidence" value="ECO:0007669"/>
    <property type="project" value="UniProtKB-KW"/>
</dbReference>
<dbReference type="GO" id="GO:0051301">
    <property type="term" value="P:cell division"/>
    <property type="evidence" value="ECO:0007669"/>
    <property type="project" value="UniProtKB-KW"/>
</dbReference>
<dbReference type="Gene3D" id="3.40.1190.10">
    <property type="entry name" value="Mur-like, catalytic domain"/>
    <property type="match status" value="1"/>
</dbReference>
<evidence type="ECO:0000256" key="5">
    <source>
        <dbReference type="ARBA" id="ARBA00022840"/>
    </source>
</evidence>
<keyword evidence="8 10" id="KW-0131">Cell cycle</keyword>
<comment type="subcellular location">
    <subcellularLocation>
        <location evidence="10 11">Cytoplasm</location>
    </subcellularLocation>
</comment>
<evidence type="ECO:0000256" key="6">
    <source>
        <dbReference type="ARBA" id="ARBA00022960"/>
    </source>
</evidence>
<reference evidence="15 16" key="1">
    <citation type="submission" date="2021-03" db="EMBL/GenBank/DDBJ databases">
        <title>Antimicrobial resistance genes in bacteria isolated from Japanese honey, and their potential for conferring macrolide and lincosamide resistance in the American foulbrood pathogen Paenibacillus larvae.</title>
        <authorList>
            <person name="Okamoto M."/>
            <person name="Kumagai M."/>
            <person name="Kanamori H."/>
            <person name="Takamatsu D."/>
        </authorList>
    </citation>
    <scope>NUCLEOTIDE SEQUENCE [LARGE SCALE GENOMIC DNA]</scope>
    <source>
        <strain evidence="15 16">J41TS12</strain>
    </source>
</reference>
<evidence type="ECO:0000256" key="9">
    <source>
        <dbReference type="ARBA" id="ARBA00023316"/>
    </source>
</evidence>
<feature type="domain" description="Mur ligase C-terminal" evidence="13">
    <location>
        <begin position="325"/>
        <end position="451"/>
    </location>
</feature>
<comment type="similarity">
    <text evidence="10">Belongs to the MurCDEF family. MurF subfamily.</text>
</comment>
<evidence type="ECO:0000259" key="13">
    <source>
        <dbReference type="Pfam" id="PF02875"/>
    </source>
</evidence>
<dbReference type="HAMAP" id="MF_02019">
    <property type="entry name" value="MurF"/>
    <property type="match status" value="1"/>
</dbReference>
<evidence type="ECO:0000259" key="14">
    <source>
        <dbReference type="Pfam" id="PF08245"/>
    </source>
</evidence>
<dbReference type="AlphaFoldDB" id="A0A919XYX0"/>
<dbReference type="PANTHER" id="PTHR43024">
    <property type="entry name" value="UDP-N-ACETYLMURAMOYL-TRIPEPTIDE--D-ALANYL-D-ALANINE LIGASE"/>
    <property type="match status" value="1"/>
</dbReference>
<sequence>MIIRTLSQIAAMCGGAVTDPSAESIKIEGILTDSRKIQPGCLFVPLAGERFDGHVFAADCLAAGASAVLWAKDKGEAPGPAVLVEDTLLALQQLAKSYLNQCGTRVIGITGSNGKTTTKDLVFTLLATTFNVHKTSGNFNNHIGLPLTLLSMPESTEIAVLEMGMSGRREIELLSKLAEPETALITNIGESHLLQLGSRKEIARAKLEILSGLKSGGLLVFNGDEPLLHEVLKEKDTLKPEELKTLTFGLKDGNDVYPTMIQYTESKTAFTSSQDHASDKQVFELHLPGEHNVVNALAAISIARHYGVAEQEIAAGLKQAEFTGMRIETVIGSSGITILNDAYNASPTSVKAAIGVLEKKQGYRKKIAVLGDMLELGPEEKEYHLEVGRCLHPDKVDLLFTYGKLSDKIAEGAAETMKHDTIFAYHDKSELIESLVSVLHGNDVVLVKASRGMKLEEVVDVLKGSTFPQ</sequence>
<dbReference type="PANTHER" id="PTHR43024:SF1">
    <property type="entry name" value="UDP-N-ACETYLMURAMOYL-TRIPEPTIDE--D-ALANYL-D-ALANINE LIGASE"/>
    <property type="match status" value="1"/>
</dbReference>
<evidence type="ECO:0000313" key="16">
    <source>
        <dbReference type="Proteomes" id="UP000681162"/>
    </source>
</evidence>
<keyword evidence="5 10" id="KW-0067">ATP-binding</keyword>
<evidence type="ECO:0000256" key="8">
    <source>
        <dbReference type="ARBA" id="ARBA00023306"/>
    </source>
</evidence>
<keyword evidence="9 10" id="KW-0961">Cell wall biogenesis/degradation</keyword>
<comment type="catalytic activity">
    <reaction evidence="10 11">
        <text>D-alanyl-D-alanine + UDP-N-acetyl-alpha-D-muramoyl-L-alanyl-gamma-D-glutamyl-meso-2,6-diaminopimelate + ATP = UDP-N-acetyl-alpha-D-muramoyl-L-alanyl-gamma-D-glutamyl-meso-2,6-diaminopimeloyl-D-alanyl-D-alanine + ADP + phosphate + H(+)</text>
        <dbReference type="Rhea" id="RHEA:28374"/>
        <dbReference type="ChEBI" id="CHEBI:15378"/>
        <dbReference type="ChEBI" id="CHEBI:30616"/>
        <dbReference type="ChEBI" id="CHEBI:43474"/>
        <dbReference type="ChEBI" id="CHEBI:57822"/>
        <dbReference type="ChEBI" id="CHEBI:61386"/>
        <dbReference type="ChEBI" id="CHEBI:83905"/>
        <dbReference type="ChEBI" id="CHEBI:456216"/>
        <dbReference type="EC" id="6.3.2.10"/>
    </reaction>
</comment>
<dbReference type="GO" id="GO:0047480">
    <property type="term" value="F:UDP-N-acetylmuramoyl-tripeptide-D-alanyl-D-alanine ligase activity"/>
    <property type="evidence" value="ECO:0007669"/>
    <property type="project" value="UniProtKB-UniRule"/>
</dbReference>
<dbReference type="GO" id="GO:0005737">
    <property type="term" value="C:cytoplasm"/>
    <property type="evidence" value="ECO:0007669"/>
    <property type="project" value="UniProtKB-SubCell"/>
</dbReference>
<dbReference type="SUPFAM" id="SSF53244">
    <property type="entry name" value="MurD-like peptide ligases, peptide-binding domain"/>
    <property type="match status" value="1"/>
</dbReference>
<evidence type="ECO:0000256" key="1">
    <source>
        <dbReference type="ARBA" id="ARBA00022490"/>
    </source>
</evidence>
<evidence type="ECO:0000256" key="11">
    <source>
        <dbReference type="RuleBase" id="RU004136"/>
    </source>
</evidence>
<feature type="domain" description="Mur ligase central" evidence="14">
    <location>
        <begin position="109"/>
        <end position="302"/>
    </location>
</feature>
<comment type="caution">
    <text evidence="15">The sequence shown here is derived from an EMBL/GenBank/DDBJ whole genome shotgun (WGS) entry which is preliminary data.</text>
</comment>
<evidence type="ECO:0000256" key="7">
    <source>
        <dbReference type="ARBA" id="ARBA00022984"/>
    </source>
</evidence>
<keyword evidence="3 10" id="KW-0132">Cell division</keyword>
<dbReference type="InterPro" id="IPR013221">
    <property type="entry name" value="Mur_ligase_cen"/>
</dbReference>
<dbReference type="EMBL" id="BORR01000018">
    <property type="protein sequence ID" value="GIO39157.1"/>
    <property type="molecule type" value="Genomic_DNA"/>
</dbReference>
<name>A0A919XYX0_9BACL</name>
<dbReference type="InterPro" id="IPR036565">
    <property type="entry name" value="Mur-like_cat_sf"/>
</dbReference>
<protein>
    <recommendedName>
        <fullName evidence="10 11">UDP-N-acetylmuramoyl-tripeptide--D-alanyl-D-alanine ligase</fullName>
        <ecNumber evidence="10 11">6.3.2.10</ecNumber>
    </recommendedName>
    <alternativeName>
        <fullName evidence="10">D-alanyl-D-alanine-adding enzyme</fullName>
    </alternativeName>
</protein>
<dbReference type="InterPro" id="IPR036615">
    <property type="entry name" value="Mur_ligase_C_dom_sf"/>
</dbReference>
<dbReference type="InterPro" id="IPR035911">
    <property type="entry name" value="MurE/MurF_N"/>
</dbReference>
<dbReference type="RefSeq" id="WP_374706005.1">
    <property type="nucleotide sequence ID" value="NZ_BORR01000018.1"/>
</dbReference>
<evidence type="ECO:0000256" key="2">
    <source>
        <dbReference type="ARBA" id="ARBA00022598"/>
    </source>
</evidence>
<keyword evidence="1 10" id="KW-0963">Cytoplasm</keyword>
<dbReference type="InterPro" id="IPR000713">
    <property type="entry name" value="Mur_ligase_N"/>
</dbReference>
<accession>A0A919XYX0</accession>
<dbReference type="EC" id="6.3.2.10" evidence="10 11"/>
<feature type="domain" description="Mur ligase N-terminal catalytic" evidence="12">
    <location>
        <begin position="26"/>
        <end position="97"/>
    </location>
</feature>
<evidence type="ECO:0000256" key="4">
    <source>
        <dbReference type="ARBA" id="ARBA00022741"/>
    </source>
</evidence>
<dbReference type="NCBIfam" id="TIGR01143">
    <property type="entry name" value="murF"/>
    <property type="match status" value="1"/>
</dbReference>